<feature type="region of interest" description="Disordered" evidence="2">
    <location>
        <begin position="298"/>
        <end position="355"/>
    </location>
</feature>
<name>A0A854QG49_CRYNE</name>
<reference evidence="4 5" key="1">
    <citation type="submission" date="2017-06" db="EMBL/GenBank/DDBJ databases">
        <title>Global population genomics of the pathogenic fungus Cryptococcus neoformans var. grubii.</title>
        <authorList>
            <person name="Cuomo C."/>
            <person name="Litvintseva A."/>
            <person name="Chen Y."/>
            <person name="Young S."/>
            <person name="Zeng Q."/>
            <person name="Chapman S."/>
            <person name="Gujja S."/>
            <person name="Saif S."/>
            <person name="Birren B."/>
        </authorList>
    </citation>
    <scope>NUCLEOTIDE SEQUENCE [LARGE SCALE GENOMIC DNA]</scope>
    <source>
        <strain evidence="4 5">Tu259-1</strain>
    </source>
</reference>
<dbReference type="SMART" id="SM00981">
    <property type="entry name" value="THUMP"/>
    <property type="match status" value="1"/>
</dbReference>
<feature type="compositionally biased region" description="Low complexity" evidence="2">
    <location>
        <begin position="298"/>
        <end position="310"/>
    </location>
</feature>
<protein>
    <recommendedName>
        <fullName evidence="3">THUMP domain-containing protein</fullName>
    </recommendedName>
</protein>
<dbReference type="Gene3D" id="3.30.2300.10">
    <property type="entry name" value="THUMP superfamily"/>
    <property type="match status" value="1"/>
</dbReference>
<evidence type="ECO:0000256" key="1">
    <source>
        <dbReference type="PROSITE-ProRule" id="PRU00529"/>
    </source>
</evidence>
<organism evidence="4 5">
    <name type="scientific">Cryptococcus neoformans Tu259-1</name>
    <dbReference type="NCBI Taxonomy" id="1230072"/>
    <lineage>
        <taxon>Eukaryota</taxon>
        <taxon>Fungi</taxon>
        <taxon>Dikarya</taxon>
        <taxon>Basidiomycota</taxon>
        <taxon>Agaricomycotina</taxon>
        <taxon>Tremellomycetes</taxon>
        <taxon>Tremellales</taxon>
        <taxon>Cryptococcaceae</taxon>
        <taxon>Cryptococcus</taxon>
        <taxon>Cryptococcus neoformans species complex</taxon>
    </lineage>
</organism>
<dbReference type="InterPro" id="IPR040183">
    <property type="entry name" value="THUMPD1-like"/>
</dbReference>
<dbReference type="AlphaFoldDB" id="A0A854QG49"/>
<evidence type="ECO:0000313" key="4">
    <source>
        <dbReference type="EMBL" id="OXG16574.1"/>
    </source>
</evidence>
<dbReference type="Pfam" id="PF02926">
    <property type="entry name" value="THUMP"/>
    <property type="match status" value="1"/>
</dbReference>
<dbReference type="EMBL" id="AMKT01000067">
    <property type="protein sequence ID" value="OXG16574.1"/>
    <property type="molecule type" value="Genomic_DNA"/>
</dbReference>
<feature type="region of interest" description="Disordered" evidence="2">
    <location>
        <begin position="1"/>
        <end position="63"/>
    </location>
</feature>
<gene>
    <name evidence="4" type="ORF">C361_04944</name>
</gene>
<dbReference type="PANTHER" id="PTHR13452:SF10">
    <property type="entry name" value="THUMP DOMAIN-CONTAINING PROTEIN 1"/>
    <property type="match status" value="1"/>
</dbReference>
<dbReference type="PROSITE" id="PS51165">
    <property type="entry name" value="THUMP"/>
    <property type="match status" value="1"/>
</dbReference>
<dbReference type="PANTHER" id="PTHR13452">
    <property type="entry name" value="THUMP DOMAIN CONTAINING PROTEIN 1-RELATED"/>
    <property type="match status" value="1"/>
</dbReference>
<dbReference type="GO" id="GO:0003723">
    <property type="term" value="F:RNA binding"/>
    <property type="evidence" value="ECO:0007669"/>
    <property type="project" value="UniProtKB-UniRule"/>
</dbReference>
<evidence type="ECO:0000256" key="2">
    <source>
        <dbReference type="SAM" id="MobiDB-lite"/>
    </source>
</evidence>
<dbReference type="GO" id="GO:0006400">
    <property type="term" value="P:tRNA modification"/>
    <property type="evidence" value="ECO:0007669"/>
    <property type="project" value="InterPro"/>
</dbReference>
<accession>A0A854QG49</accession>
<dbReference type="CDD" id="cd11717">
    <property type="entry name" value="THUMP_THUMPD1_like"/>
    <property type="match status" value="1"/>
</dbReference>
<sequence>MGKASSGEGNNSGKRTAQKHKFYKFGGGGGDKGTSNDGHKGNQDDQSNGGKEHPKIFPLDKYREKPLPEKLSLPGILISTTKDKEKAAELEIIKYLENIADELYPETSEGKEDSNEGNLDFEEMLKRDLESMKDQSAKSQRFRLCSRDGFCLIYVIVLPPLRPHRLVEYVLEQAASTGKYPLRHCKRLIPISATAGATLRQLSEVTASVVKTGFESPDGRAFKFAVNTNSRSSDKLERMEMIRAVAEQVAMLGGGHTVDLKNADKTILVEVYKNNLGVTVLNDYEKYKKYNPGAVATQAAQKQATSTPSSGRSVLPLTRSHSTEQDMVVKPVPKNENRRRRAASIADSHTSPRSQTYKRIKVVEEGETEKTEEDVEAGELVEDENTVLGDDFEEIIEQGRVVRFRKGGN</sequence>
<dbReference type="OrthoDB" id="367221at2759"/>
<evidence type="ECO:0000313" key="5">
    <source>
        <dbReference type="Proteomes" id="UP000199727"/>
    </source>
</evidence>
<keyword evidence="1" id="KW-0694">RNA-binding</keyword>
<dbReference type="Proteomes" id="UP000199727">
    <property type="component" value="Unassembled WGS sequence"/>
</dbReference>
<dbReference type="InterPro" id="IPR004114">
    <property type="entry name" value="THUMP_dom"/>
</dbReference>
<proteinExistence type="predicted"/>
<dbReference type="SUPFAM" id="SSF143437">
    <property type="entry name" value="THUMP domain-like"/>
    <property type="match status" value="1"/>
</dbReference>
<comment type="caution">
    <text evidence="4">The sequence shown here is derived from an EMBL/GenBank/DDBJ whole genome shotgun (WGS) entry which is preliminary data.</text>
</comment>
<feature type="domain" description="THUMP" evidence="3">
    <location>
        <begin position="172"/>
        <end position="282"/>
    </location>
</feature>
<evidence type="ECO:0000259" key="3">
    <source>
        <dbReference type="PROSITE" id="PS51165"/>
    </source>
</evidence>
<feature type="compositionally biased region" description="Basic and acidic residues" evidence="2">
    <location>
        <begin position="50"/>
        <end position="63"/>
    </location>
</feature>